<comment type="caution">
    <text evidence="1">The sequence shown here is derived from an EMBL/GenBank/DDBJ whole genome shotgun (WGS) entry which is preliminary data.</text>
</comment>
<proteinExistence type="predicted"/>
<dbReference type="AlphaFoldDB" id="A0A444J3X3"/>
<dbReference type="EMBL" id="MTKO01000028">
    <property type="protein sequence ID" value="RWX47725.1"/>
    <property type="molecule type" value="Genomic_DNA"/>
</dbReference>
<protein>
    <submittedName>
        <fullName evidence="1">Uncharacterized protein</fullName>
    </submittedName>
</protein>
<gene>
    <name evidence="1" type="ORF">H206_06962</name>
</gene>
<sequence length="31" mass="3478">MCLKPSKSFSLGKAACKYLAEFFRVAILIEI</sequence>
<evidence type="ECO:0000313" key="2">
    <source>
        <dbReference type="Proteomes" id="UP000287853"/>
    </source>
</evidence>
<name>A0A444J3X3_9BACT</name>
<reference evidence="1 2" key="1">
    <citation type="submission" date="2017-01" db="EMBL/GenBank/DDBJ databases">
        <title>The cable genome- insights into the physiology and evolution of filamentous bacteria capable of sulfide oxidation via long distance electron transfer.</title>
        <authorList>
            <person name="Schreiber L."/>
            <person name="Bjerg J.T."/>
            <person name="Boggild A."/>
            <person name="Van De Vossenberg J."/>
            <person name="Meysman F."/>
            <person name="Nielsen L.P."/>
            <person name="Schramm A."/>
            <person name="Kjeldsen K.U."/>
        </authorList>
    </citation>
    <scope>NUCLEOTIDE SEQUENCE [LARGE SCALE GENOMIC DNA]</scope>
    <source>
        <strain evidence="1">MCF</strain>
    </source>
</reference>
<evidence type="ECO:0000313" key="1">
    <source>
        <dbReference type="EMBL" id="RWX47725.1"/>
    </source>
</evidence>
<keyword evidence="2" id="KW-1185">Reference proteome</keyword>
<organism evidence="1 2">
    <name type="scientific">Candidatus Electrothrix aarhusensis</name>
    <dbReference type="NCBI Taxonomy" id="1859131"/>
    <lineage>
        <taxon>Bacteria</taxon>
        <taxon>Pseudomonadati</taxon>
        <taxon>Thermodesulfobacteriota</taxon>
        <taxon>Desulfobulbia</taxon>
        <taxon>Desulfobulbales</taxon>
        <taxon>Desulfobulbaceae</taxon>
        <taxon>Candidatus Electrothrix</taxon>
    </lineage>
</organism>
<accession>A0A444J3X3</accession>
<dbReference type="Proteomes" id="UP000287853">
    <property type="component" value="Unassembled WGS sequence"/>
</dbReference>